<evidence type="ECO:0000256" key="5">
    <source>
        <dbReference type="ARBA" id="ARBA00022764"/>
    </source>
</evidence>
<protein>
    <submittedName>
        <fullName evidence="10">Putative fimbrial chaperone LpfB</fullName>
    </submittedName>
</protein>
<keyword evidence="5" id="KW-0574">Periplasm</keyword>
<keyword evidence="11" id="KW-1185">Reference proteome</keyword>
<dbReference type="SUPFAM" id="SSF49584">
    <property type="entry name" value="Periplasmic chaperone C-domain"/>
    <property type="match status" value="1"/>
</dbReference>
<keyword evidence="6" id="KW-0143">Chaperone</keyword>
<feature type="domain" description="Pili assembly chaperone N-terminal" evidence="8">
    <location>
        <begin position="24"/>
        <end position="138"/>
    </location>
</feature>
<keyword evidence="4 7" id="KW-0732">Signal</keyword>
<evidence type="ECO:0000313" key="10">
    <source>
        <dbReference type="EMBL" id="CAB3939908.1"/>
    </source>
</evidence>
<dbReference type="PANTHER" id="PTHR30251">
    <property type="entry name" value="PILUS ASSEMBLY CHAPERONE"/>
    <property type="match status" value="1"/>
</dbReference>
<comment type="subcellular location">
    <subcellularLocation>
        <location evidence="1">Periplasm</location>
    </subcellularLocation>
</comment>
<feature type="chain" id="PRO_5029010884" evidence="7">
    <location>
        <begin position="24"/>
        <end position="250"/>
    </location>
</feature>
<dbReference type="PRINTS" id="PR00969">
    <property type="entry name" value="CHAPERONPILI"/>
</dbReference>
<evidence type="ECO:0000259" key="8">
    <source>
        <dbReference type="Pfam" id="PF00345"/>
    </source>
</evidence>
<proteinExistence type="inferred from homology"/>
<evidence type="ECO:0000313" key="11">
    <source>
        <dbReference type="Proteomes" id="UP000494183"/>
    </source>
</evidence>
<evidence type="ECO:0000256" key="2">
    <source>
        <dbReference type="ARBA" id="ARBA00007399"/>
    </source>
</evidence>
<accession>A0A6S7FAZ6</accession>
<dbReference type="Gene3D" id="2.60.40.10">
    <property type="entry name" value="Immunoglobulins"/>
    <property type="match status" value="2"/>
</dbReference>
<dbReference type="AlphaFoldDB" id="A0A6S7FAZ6"/>
<sequence>MLFQRLSACLGLLGVLAAAPAMGGISLSATRVIFDGAHKEANLTVRNSGQDVLVQSWIDTDEGQGQRVPFAVTPPLARVMAKEQQLLRILYEGVGMPADRESMVWLNVQEIPKASEQANTLQLAVRQRIKIFFRPAGLPGSALTAPEELVWQLTQNSGSTVLSVRNPSVYHVSMADLKVDAGNHSAVAAELATIAPGQSRTFNLAKVSASAPASLSFISINDYGAQNEYRVRLAPNQGRTAKVIETTATP</sequence>
<evidence type="ECO:0000256" key="7">
    <source>
        <dbReference type="SAM" id="SignalP"/>
    </source>
</evidence>
<evidence type="ECO:0000256" key="4">
    <source>
        <dbReference type="ARBA" id="ARBA00022729"/>
    </source>
</evidence>
<feature type="domain" description="Pili assembly chaperone C-terminal" evidence="9">
    <location>
        <begin position="164"/>
        <end position="227"/>
    </location>
</feature>
<evidence type="ECO:0000259" key="9">
    <source>
        <dbReference type="Pfam" id="PF02753"/>
    </source>
</evidence>
<dbReference type="Proteomes" id="UP000494183">
    <property type="component" value="Unassembled WGS sequence"/>
</dbReference>
<dbReference type="FunFam" id="2.60.40.10:FF:000458">
    <property type="entry name" value="Molecular chaperone FimC"/>
    <property type="match status" value="1"/>
</dbReference>
<evidence type="ECO:0000256" key="6">
    <source>
        <dbReference type="ARBA" id="ARBA00023186"/>
    </source>
</evidence>
<dbReference type="PANTHER" id="PTHR30251:SF2">
    <property type="entry name" value="FIMBRIAL CHAPERONE YADV-RELATED"/>
    <property type="match status" value="1"/>
</dbReference>
<reference evidence="10 11" key="1">
    <citation type="submission" date="2020-04" db="EMBL/GenBank/DDBJ databases">
        <authorList>
            <person name="De Canck E."/>
        </authorList>
    </citation>
    <scope>NUCLEOTIDE SEQUENCE [LARGE SCALE GENOMIC DNA]</scope>
    <source>
        <strain evidence="10 11">LMG 6000</strain>
    </source>
</reference>
<gene>
    <name evidence="10" type="primary">lpfB</name>
    <name evidence="10" type="ORF">LMG6000_06316</name>
</gene>
<feature type="signal peptide" evidence="7">
    <location>
        <begin position="1"/>
        <end position="23"/>
    </location>
</feature>
<dbReference type="InterPro" id="IPR013783">
    <property type="entry name" value="Ig-like_fold"/>
</dbReference>
<name>A0A6S7FAZ6_9BURK</name>
<dbReference type="SUPFAM" id="SSF49354">
    <property type="entry name" value="PapD-like"/>
    <property type="match status" value="1"/>
</dbReference>
<dbReference type="InterPro" id="IPR036316">
    <property type="entry name" value="Pili_assmbl_chap_C_dom_sf"/>
</dbReference>
<dbReference type="InterPro" id="IPR016147">
    <property type="entry name" value="Pili_assmbl_chaperone_N"/>
</dbReference>
<evidence type="ECO:0000256" key="1">
    <source>
        <dbReference type="ARBA" id="ARBA00004418"/>
    </source>
</evidence>
<dbReference type="EMBL" id="CADILH010000016">
    <property type="protein sequence ID" value="CAB3939908.1"/>
    <property type="molecule type" value="Genomic_DNA"/>
</dbReference>
<dbReference type="GO" id="GO:0030288">
    <property type="term" value="C:outer membrane-bounded periplasmic space"/>
    <property type="evidence" value="ECO:0007669"/>
    <property type="project" value="InterPro"/>
</dbReference>
<dbReference type="Pfam" id="PF00345">
    <property type="entry name" value="PapD_N"/>
    <property type="match status" value="1"/>
</dbReference>
<dbReference type="RefSeq" id="WP_175202484.1">
    <property type="nucleotide sequence ID" value="NZ_CADILH010000016.1"/>
</dbReference>
<dbReference type="InterPro" id="IPR008962">
    <property type="entry name" value="PapD-like_sf"/>
</dbReference>
<organism evidence="10 11">
    <name type="scientific">Achromobacter insolitus</name>
    <dbReference type="NCBI Taxonomy" id="217204"/>
    <lineage>
        <taxon>Bacteria</taxon>
        <taxon>Pseudomonadati</taxon>
        <taxon>Pseudomonadota</taxon>
        <taxon>Betaproteobacteria</taxon>
        <taxon>Burkholderiales</taxon>
        <taxon>Alcaligenaceae</taxon>
        <taxon>Achromobacter</taxon>
    </lineage>
</organism>
<keyword evidence="3" id="KW-1029">Fimbrium biogenesis</keyword>
<dbReference type="Pfam" id="PF02753">
    <property type="entry name" value="PapD_C"/>
    <property type="match status" value="1"/>
</dbReference>
<dbReference type="InterPro" id="IPR050643">
    <property type="entry name" value="Periplasmic_pilus_chap"/>
</dbReference>
<dbReference type="InterPro" id="IPR016148">
    <property type="entry name" value="Pili_assmbl_chaperone_C"/>
</dbReference>
<dbReference type="InterPro" id="IPR001829">
    <property type="entry name" value="Pili_assmbl_chaperone_bac"/>
</dbReference>
<comment type="similarity">
    <text evidence="2">Belongs to the periplasmic pilus chaperone family.</text>
</comment>
<dbReference type="GO" id="GO:0071555">
    <property type="term" value="P:cell wall organization"/>
    <property type="evidence" value="ECO:0007669"/>
    <property type="project" value="InterPro"/>
</dbReference>
<evidence type="ECO:0000256" key="3">
    <source>
        <dbReference type="ARBA" id="ARBA00022558"/>
    </source>
</evidence>